<dbReference type="Proteomes" id="UP001595898">
    <property type="component" value="Unassembled WGS sequence"/>
</dbReference>
<accession>A0ABD5PRT9</accession>
<reference evidence="1 2" key="1">
    <citation type="journal article" date="2019" name="Int. J. Syst. Evol. Microbiol.">
        <title>The Global Catalogue of Microorganisms (GCM) 10K type strain sequencing project: providing services to taxonomists for standard genome sequencing and annotation.</title>
        <authorList>
            <consortium name="The Broad Institute Genomics Platform"/>
            <consortium name="The Broad Institute Genome Sequencing Center for Infectious Disease"/>
            <person name="Wu L."/>
            <person name="Ma J."/>
        </authorList>
    </citation>
    <scope>NUCLEOTIDE SEQUENCE [LARGE SCALE GENOMIC DNA]</scope>
    <source>
        <strain evidence="1 2">WLHS5</strain>
    </source>
</reference>
<proteinExistence type="predicted"/>
<evidence type="ECO:0000313" key="1">
    <source>
        <dbReference type="EMBL" id="MFC4543221.1"/>
    </source>
</evidence>
<dbReference type="AlphaFoldDB" id="A0ABD5PRT9"/>
<dbReference type="RefSeq" id="WP_250140100.1">
    <property type="nucleotide sequence ID" value="NZ_JALIQP010000002.1"/>
</dbReference>
<comment type="caution">
    <text evidence="1">The sequence shown here is derived from an EMBL/GenBank/DDBJ whole genome shotgun (WGS) entry which is preliminary data.</text>
</comment>
<dbReference type="EMBL" id="JBHSFA010000007">
    <property type="protein sequence ID" value="MFC4543221.1"/>
    <property type="molecule type" value="Genomic_DNA"/>
</dbReference>
<gene>
    <name evidence="1" type="ORF">ACFO5R_14925</name>
</gene>
<name>A0ABD5PRT9_9EURY</name>
<evidence type="ECO:0000313" key="2">
    <source>
        <dbReference type="Proteomes" id="UP001595898"/>
    </source>
</evidence>
<sequence length="48" mass="5311">MNPPPAEYPVIEELYEEYTVGSVTVAMIGHPATGGAWILSDRPRPIER</sequence>
<keyword evidence="2" id="KW-1185">Reference proteome</keyword>
<protein>
    <submittedName>
        <fullName evidence="1">Uncharacterized protein</fullName>
    </submittedName>
</protein>
<organism evidence="1 2">
    <name type="scientific">Halosolutus amylolyticus</name>
    <dbReference type="NCBI Taxonomy" id="2932267"/>
    <lineage>
        <taxon>Archaea</taxon>
        <taxon>Methanobacteriati</taxon>
        <taxon>Methanobacteriota</taxon>
        <taxon>Stenosarchaea group</taxon>
        <taxon>Halobacteria</taxon>
        <taxon>Halobacteriales</taxon>
        <taxon>Natrialbaceae</taxon>
        <taxon>Halosolutus</taxon>
    </lineage>
</organism>